<reference evidence="2" key="1">
    <citation type="journal article" date="2019" name="Int. J. Syst. Evol. Microbiol.">
        <title>The Global Catalogue of Microorganisms (GCM) 10K type strain sequencing project: providing services to taxonomists for standard genome sequencing and annotation.</title>
        <authorList>
            <consortium name="The Broad Institute Genomics Platform"/>
            <consortium name="The Broad Institute Genome Sequencing Center for Infectious Disease"/>
            <person name="Wu L."/>
            <person name="Ma J."/>
        </authorList>
    </citation>
    <scope>NUCLEOTIDE SEQUENCE [LARGE SCALE GENOMIC DNA]</scope>
    <source>
        <strain evidence="2">KCTC 12907</strain>
    </source>
</reference>
<proteinExistence type="predicted"/>
<protein>
    <submittedName>
        <fullName evidence="1">Nucleoid-associated protein</fullName>
    </submittedName>
</protein>
<evidence type="ECO:0000313" key="1">
    <source>
        <dbReference type="EMBL" id="MFC7149267.1"/>
    </source>
</evidence>
<dbReference type="EMBL" id="JBHTAI010000006">
    <property type="protein sequence ID" value="MFC7149267.1"/>
    <property type="molecule type" value="Genomic_DNA"/>
</dbReference>
<organism evidence="1 2">
    <name type="scientific">Cohnella cellulosilytica</name>
    <dbReference type="NCBI Taxonomy" id="986710"/>
    <lineage>
        <taxon>Bacteria</taxon>
        <taxon>Bacillati</taxon>
        <taxon>Bacillota</taxon>
        <taxon>Bacilli</taxon>
        <taxon>Bacillales</taxon>
        <taxon>Paenibacillaceae</taxon>
        <taxon>Cohnella</taxon>
    </lineage>
</organism>
<dbReference type="InterPro" id="IPR007358">
    <property type="entry name" value="Nucleoid_associated_NdpA"/>
</dbReference>
<gene>
    <name evidence="1" type="ORF">ACFQMJ_12090</name>
</gene>
<comment type="caution">
    <text evidence="1">The sequence shown here is derived from an EMBL/GenBank/DDBJ whole genome shotgun (WGS) entry which is preliminary data.</text>
</comment>
<dbReference type="Pfam" id="PF04245">
    <property type="entry name" value="NA37"/>
    <property type="match status" value="1"/>
</dbReference>
<evidence type="ECO:0000313" key="2">
    <source>
        <dbReference type="Proteomes" id="UP001596378"/>
    </source>
</evidence>
<dbReference type="Proteomes" id="UP001596378">
    <property type="component" value="Unassembled WGS sequence"/>
</dbReference>
<sequence length="351" mass="40135">MSNLTLKRLITHGIDLTQAGPTTFDRLMPLHTVPQEVRDFFISHIESALVAKQVQACIFSEEHASVLIDCVEIAADLTDDQVFIDNSKNMTQLLFNAMYAASTTSSGTLMFLQYFDARTNSDYLAILKMDPNKGIQLDLINYQFKVQKDMLPSVNEKLHKCAFIKLDENLYDEEMHLRVLDKQQLTGEVSKFFLKTFLGAEIVINDKAMTELVGKKLSEFGVAENIVIDPKQILDFNYKIDNILSDGREVDLEADLESLFKTYIPGDADRLHKIESFKQKLLSEKENAYYQFTANKKQTVAFFADSNNKIKIQFPVSYQDHSVFVDYEDEEDGSKTTVIRIKGVELKQKFK</sequence>
<accession>A0ABW2FAJ1</accession>
<keyword evidence="2" id="KW-1185">Reference proteome</keyword>
<dbReference type="RefSeq" id="WP_378054316.1">
    <property type="nucleotide sequence ID" value="NZ_JBHMDN010000079.1"/>
</dbReference>
<name>A0ABW2FAJ1_9BACL</name>